<keyword evidence="2" id="KW-0067">ATP-binding</keyword>
<dbReference type="InterPro" id="IPR041664">
    <property type="entry name" value="AAA_16"/>
</dbReference>
<proteinExistence type="predicted"/>
<feature type="domain" description="HTH luxR-type" evidence="4">
    <location>
        <begin position="876"/>
        <end position="941"/>
    </location>
</feature>
<dbReference type="Pfam" id="PF00196">
    <property type="entry name" value="GerE"/>
    <property type="match status" value="1"/>
</dbReference>
<organism evidence="5 6">
    <name type="scientific">Streptomyces liliifuscus</name>
    <dbReference type="NCBI Taxonomy" id="2797636"/>
    <lineage>
        <taxon>Bacteria</taxon>
        <taxon>Bacillati</taxon>
        <taxon>Actinomycetota</taxon>
        <taxon>Actinomycetes</taxon>
        <taxon>Kitasatosporales</taxon>
        <taxon>Streptomycetaceae</taxon>
        <taxon>Streptomyces</taxon>
    </lineage>
</organism>
<feature type="region of interest" description="Disordered" evidence="3">
    <location>
        <begin position="938"/>
        <end position="957"/>
    </location>
</feature>
<evidence type="ECO:0000256" key="1">
    <source>
        <dbReference type="ARBA" id="ARBA00022741"/>
    </source>
</evidence>
<dbReference type="GO" id="GO:0006355">
    <property type="term" value="P:regulation of DNA-templated transcription"/>
    <property type="evidence" value="ECO:0007669"/>
    <property type="project" value="InterPro"/>
</dbReference>
<dbReference type="Gene3D" id="1.25.40.10">
    <property type="entry name" value="Tetratricopeptide repeat domain"/>
    <property type="match status" value="1"/>
</dbReference>
<dbReference type="Pfam" id="PF13191">
    <property type="entry name" value="AAA_16"/>
    <property type="match status" value="1"/>
</dbReference>
<dbReference type="CDD" id="cd06170">
    <property type="entry name" value="LuxR_C_like"/>
    <property type="match status" value="1"/>
</dbReference>
<dbReference type="KEGG" id="slf:JEQ17_04405"/>
<protein>
    <submittedName>
        <fullName evidence="5">AAA family ATPase</fullName>
    </submittedName>
</protein>
<dbReference type="GO" id="GO:0004016">
    <property type="term" value="F:adenylate cyclase activity"/>
    <property type="evidence" value="ECO:0007669"/>
    <property type="project" value="TreeGrafter"/>
</dbReference>
<dbReference type="GO" id="GO:0003677">
    <property type="term" value="F:DNA binding"/>
    <property type="evidence" value="ECO:0007669"/>
    <property type="project" value="InterPro"/>
</dbReference>
<evidence type="ECO:0000256" key="3">
    <source>
        <dbReference type="SAM" id="MobiDB-lite"/>
    </source>
</evidence>
<dbReference type="GO" id="GO:0005737">
    <property type="term" value="C:cytoplasm"/>
    <property type="evidence" value="ECO:0007669"/>
    <property type="project" value="TreeGrafter"/>
</dbReference>
<dbReference type="AlphaFoldDB" id="A0A7T7I0M9"/>
<sequence>MAPLSPSAPEGDRNRTGNYGVNSVGRLVGRSAELAIIDGLFGTAAARGTALMLTGEAGVGKSALLDAAALRARETGFRVLRVVGSQFEEGVSFSALNQILQPLAGEIVALPARQAETLQVVRGLSEGQPTELLAIANAVHILLSRAAAGSSPLALVIDDVAWVDRPSAAVLSTVARCIRTGSIALLAASRTGDESFLSSTGTPTYEVRPLDDVSANELVTERFPAMASRVRRRLVAEARGNPLALLELPVSLNDAQQSERGTLPTVLPLTERLKRIFSTRVGALPDATRKLLLLAVLDGSGELHILRQALGDPDGLTELCPAERNGLVQVDSLTGRLVFRHPLTRSAVMDLSTSAERRWGHLALAGELPEGSERRARHLAEAAVGPDDQVAALLHQVAYSTLHRGDAVGAVTTLLRASELSSTGTAKGRRLAEAAYLGANITGDLRNVRALLDRAGRADPIGADSLAAAVAAASQLLNGEGDVDTAHQLLVGAVDHHGVPAGADYTILREALHTLLGVCFFGGRPDLWRAFDRAVARYRQCSSDPLLTVMRGAFGDPAHAALSVLDRLDELISGLHQETDPTRIIRAAVSATYVDRLPGCRSALRRVIDDGRNGGAITSAIEALFLLANDAYTSGQWDELRRTTDEGLGWCATYNYRVLGCAAQFLQGLVAAAQGDSTTARQIADRLISWGNPRGLGMLRFYASHIRALSALGSADFDAAYRFLGEVGTPGELPPHMPHALWLLLDFTEAAAHSGRHCEAAAHVAVVRKTDIPSISPRLAMLTDAAEAIATPHFVDHELFEAAIATPGAERWPFDWARICLAYGERLRRAKAGVEARVHLEAALSTFERLGATPWSARAGNELRASGIPIRTVIPGAAPPSQLTPQERQVAQLAATGLTNKQIAARLFLSPRTVAAHLRSVFRKLNVTSRAGLRDALTGLAQPSSPSALEDSMPSAP</sequence>
<accession>A0A7T7I0M9</accession>
<dbReference type="EMBL" id="CP066831">
    <property type="protein sequence ID" value="QQM38786.1"/>
    <property type="molecule type" value="Genomic_DNA"/>
</dbReference>
<evidence type="ECO:0000259" key="4">
    <source>
        <dbReference type="PROSITE" id="PS50043"/>
    </source>
</evidence>
<dbReference type="Gene3D" id="3.40.50.300">
    <property type="entry name" value="P-loop containing nucleotide triphosphate hydrolases"/>
    <property type="match status" value="1"/>
</dbReference>
<dbReference type="SMART" id="SM00421">
    <property type="entry name" value="HTH_LUXR"/>
    <property type="match status" value="1"/>
</dbReference>
<name>A0A7T7I0M9_9ACTN</name>
<dbReference type="SUPFAM" id="SSF46894">
    <property type="entry name" value="C-terminal effector domain of the bipartite response regulators"/>
    <property type="match status" value="1"/>
</dbReference>
<keyword evidence="6" id="KW-1185">Reference proteome</keyword>
<evidence type="ECO:0000313" key="6">
    <source>
        <dbReference type="Proteomes" id="UP000595636"/>
    </source>
</evidence>
<dbReference type="InterPro" id="IPR027417">
    <property type="entry name" value="P-loop_NTPase"/>
</dbReference>
<dbReference type="Proteomes" id="UP000595636">
    <property type="component" value="Chromosome"/>
</dbReference>
<dbReference type="SUPFAM" id="SSF52540">
    <property type="entry name" value="P-loop containing nucleoside triphosphate hydrolases"/>
    <property type="match status" value="1"/>
</dbReference>
<dbReference type="PANTHER" id="PTHR16305:SF35">
    <property type="entry name" value="TRANSCRIPTIONAL ACTIVATOR DOMAIN"/>
    <property type="match status" value="1"/>
</dbReference>
<dbReference type="Gene3D" id="1.10.10.10">
    <property type="entry name" value="Winged helix-like DNA-binding domain superfamily/Winged helix DNA-binding domain"/>
    <property type="match status" value="1"/>
</dbReference>
<dbReference type="PROSITE" id="PS00622">
    <property type="entry name" value="HTH_LUXR_1"/>
    <property type="match status" value="1"/>
</dbReference>
<keyword evidence="1" id="KW-0547">Nucleotide-binding</keyword>
<dbReference type="PANTHER" id="PTHR16305">
    <property type="entry name" value="TESTICULAR SOLUBLE ADENYLYL CYCLASE"/>
    <property type="match status" value="1"/>
</dbReference>
<dbReference type="InterPro" id="IPR000792">
    <property type="entry name" value="Tscrpt_reg_LuxR_C"/>
</dbReference>
<gene>
    <name evidence="5" type="ORF">JEQ17_04405</name>
</gene>
<reference evidence="5 6" key="1">
    <citation type="submission" date="2020-12" db="EMBL/GenBank/DDBJ databases">
        <title>A novel species.</title>
        <authorList>
            <person name="Li K."/>
        </authorList>
    </citation>
    <scope>NUCLEOTIDE SEQUENCE [LARGE SCALE GENOMIC DNA]</scope>
    <source>
        <strain evidence="5 6">ZYC-3</strain>
    </source>
</reference>
<dbReference type="PRINTS" id="PR00038">
    <property type="entry name" value="HTHLUXR"/>
</dbReference>
<evidence type="ECO:0000256" key="2">
    <source>
        <dbReference type="ARBA" id="ARBA00022840"/>
    </source>
</evidence>
<dbReference type="InterPro" id="IPR036388">
    <property type="entry name" value="WH-like_DNA-bd_sf"/>
</dbReference>
<dbReference type="InterPro" id="IPR011990">
    <property type="entry name" value="TPR-like_helical_dom_sf"/>
</dbReference>
<dbReference type="PROSITE" id="PS50043">
    <property type="entry name" value="HTH_LUXR_2"/>
    <property type="match status" value="1"/>
</dbReference>
<dbReference type="InterPro" id="IPR016032">
    <property type="entry name" value="Sig_transdc_resp-reg_C-effctor"/>
</dbReference>
<evidence type="ECO:0000313" key="5">
    <source>
        <dbReference type="EMBL" id="QQM38786.1"/>
    </source>
</evidence>
<dbReference type="GO" id="GO:0005524">
    <property type="term" value="F:ATP binding"/>
    <property type="evidence" value="ECO:0007669"/>
    <property type="project" value="UniProtKB-KW"/>
</dbReference>